<dbReference type="AlphaFoldDB" id="A0A0E9XCI4"/>
<protein>
    <submittedName>
        <fullName evidence="1">Uncharacterized protein</fullName>
    </submittedName>
</protein>
<reference evidence="1" key="1">
    <citation type="submission" date="2014-11" db="EMBL/GenBank/DDBJ databases">
        <authorList>
            <person name="Amaro Gonzalez C."/>
        </authorList>
    </citation>
    <scope>NUCLEOTIDE SEQUENCE</scope>
</reference>
<proteinExistence type="predicted"/>
<organism evidence="1">
    <name type="scientific">Anguilla anguilla</name>
    <name type="common">European freshwater eel</name>
    <name type="synonym">Muraena anguilla</name>
    <dbReference type="NCBI Taxonomy" id="7936"/>
    <lineage>
        <taxon>Eukaryota</taxon>
        <taxon>Metazoa</taxon>
        <taxon>Chordata</taxon>
        <taxon>Craniata</taxon>
        <taxon>Vertebrata</taxon>
        <taxon>Euteleostomi</taxon>
        <taxon>Actinopterygii</taxon>
        <taxon>Neopterygii</taxon>
        <taxon>Teleostei</taxon>
        <taxon>Anguilliformes</taxon>
        <taxon>Anguillidae</taxon>
        <taxon>Anguilla</taxon>
    </lineage>
</organism>
<sequence length="40" mass="4653">MVIQVSSKPFPLRIQFSVLNSTQEIECQGDLYETNRVLRL</sequence>
<evidence type="ECO:0000313" key="1">
    <source>
        <dbReference type="EMBL" id="JAI00167.1"/>
    </source>
</evidence>
<dbReference type="EMBL" id="GBXM01008411">
    <property type="protein sequence ID" value="JAI00167.1"/>
    <property type="molecule type" value="Transcribed_RNA"/>
</dbReference>
<name>A0A0E9XCI4_ANGAN</name>
<reference evidence="1" key="2">
    <citation type="journal article" date="2015" name="Fish Shellfish Immunol.">
        <title>Early steps in the European eel (Anguilla anguilla)-Vibrio vulnificus interaction in the gills: Role of the RtxA13 toxin.</title>
        <authorList>
            <person name="Callol A."/>
            <person name="Pajuelo D."/>
            <person name="Ebbesson L."/>
            <person name="Teles M."/>
            <person name="MacKenzie S."/>
            <person name="Amaro C."/>
        </authorList>
    </citation>
    <scope>NUCLEOTIDE SEQUENCE</scope>
</reference>
<accession>A0A0E9XCI4</accession>